<proteinExistence type="predicted"/>
<dbReference type="InterPro" id="IPR019595">
    <property type="entry name" value="DUF2470"/>
</dbReference>
<keyword evidence="2" id="KW-0472">Membrane</keyword>
<comment type="caution">
    <text evidence="4">The sequence shown here is derived from an EMBL/GenBank/DDBJ whole genome shotgun (WGS) entry which is preliminary data.</text>
</comment>
<protein>
    <recommendedName>
        <fullName evidence="3">DUF2470 domain-containing protein</fullName>
    </recommendedName>
</protein>
<accession>A0A9P9L4G1</accession>
<dbReference type="EMBL" id="JAGTJS010000002">
    <property type="protein sequence ID" value="KAH7273770.1"/>
    <property type="molecule type" value="Genomic_DNA"/>
</dbReference>
<evidence type="ECO:0000256" key="1">
    <source>
        <dbReference type="SAM" id="MobiDB-lite"/>
    </source>
</evidence>
<sequence length="272" mass="30859">MQGSPLSTSLGQSRAHNHKQRPTNHFSTPTPQGIPIEHPQIPPPRSYNVLKMASADDARKKRIVSHMNQDHTREISYYLRHYAHLSAGAASSPALRDVDLNGMTIRSKDGREHFIPFTPPLKGWGEAKDRIIEMAVEAREALGLSDVVIEGYRPPEGFGIIVTGSVIFYFFCAATLPWVQPGTDVWRLLETGFPGGPTFYSWLVNAIFWPVVGIHVVECYFFDRKLQRHGVERLSGQWWLWLSNCFFEGFPSFKRVDGIVARKQQEKNGKKQ</sequence>
<evidence type="ECO:0000259" key="3">
    <source>
        <dbReference type="Pfam" id="PF10615"/>
    </source>
</evidence>
<reference evidence="4" key="1">
    <citation type="journal article" date="2021" name="Nat. Commun.">
        <title>Genetic determinants of endophytism in the Arabidopsis root mycobiome.</title>
        <authorList>
            <person name="Mesny F."/>
            <person name="Miyauchi S."/>
            <person name="Thiergart T."/>
            <person name="Pickel B."/>
            <person name="Atanasova L."/>
            <person name="Karlsson M."/>
            <person name="Huettel B."/>
            <person name="Barry K.W."/>
            <person name="Haridas S."/>
            <person name="Chen C."/>
            <person name="Bauer D."/>
            <person name="Andreopoulos W."/>
            <person name="Pangilinan J."/>
            <person name="LaButti K."/>
            <person name="Riley R."/>
            <person name="Lipzen A."/>
            <person name="Clum A."/>
            <person name="Drula E."/>
            <person name="Henrissat B."/>
            <person name="Kohler A."/>
            <person name="Grigoriev I.V."/>
            <person name="Martin F.M."/>
            <person name="Hacquard S."/>
        </authorList>
    </citation>
    <scope>NUCLEOTIDE SEQUENCE</scope>
    <source>
        <strain evidence="4">FSSC 5 MPI-SDFR-AT-0091</strain>
    </source>
</reference>
<feature type="region of interest" description="Disordered" evidence="1">
    <location>
        <begin position="1"/>
        <end position="47"/>
    </location>
</feature>
<dbReference type="SUPFAM" id="SSF50475">
    <property type="entry name" value="FMN-binding split barrel"/>
    <property type="match status" value="1"/>
</dbReference>
<dbReference type="Pfam" id="PF10615">
    <property type="entry name" value="DUF2470"/>
    <property type="match status" value="1"/>
</dbReference>
<evidence type="ECO:0000256" key="2">
    <source>
        <dbReference type="SAM" id="Phobius"/>
    </source>
</evidence>
<name>A0A9P9L4G1_FUSSL</name>
<feature type="compositionally biased region" description="Polar residues" evidence="1">
    <location>
        <begin position="1"/>
        <end position="14"/>
    </location>
</feature>
<dbReference type="PANTHER" id="PTHR37783">
    <property type="entry name" value="MEMBRANE PROTEIN, PUTATIVE (AFU_ORTHOLOGUE AFUA_1G04315)-RELATED"/>
    <property type="match status" value="1"/>
</dbReference>
<keyword evidence="2" id="KW-0812">Transmembrane</keyword>
<dbReference type="InterPro" id="IPR037119">
    <property type="entry name" value="Haem_oxidase_HugZ-like_sf"/>
</dbReference>
<dbReference type="Proteomes" id="UP000736672">
    <property type="component" value="Unassembled WGS sequence"/>
</dbReference>
<feature type="transmembrane region" description="Helical" evidence="2">
    <location>
        <begin position="158"/>
        <end position="179"/>
    </location>
</feature>
<keyword evidence="2" id="KW-1133">Transmembrane helix</keyword>
<feature type="domain" description="DUF2470" evidence="3">
    <location>
        <begin position="60"/>
        <end position="134"/>
    </location>
</feature>
<evidence type="ECO:0000313" key="4">
    <source>
        <dbReference type="EMBL" id="KAH7273770.1"/>
    </source>
</evidence>
<feature type="transmembrane region" description="Helical" evidence="2">
    <location>
        <begin position="199"/>
        <end position="222"/>
    </location>
</feature>
<evidence type="ECO:0000313" key="5">
    <source>
        <dbReference type="Proteomes" id="UP000736672"/>
    </source>
</evidence>
<dbReference type="PANTHER" id="PTHR37783:SF1">
    <property type="entry name" value="MEMBRANE PROTEIN, PUTATIVE (AFU_ORTHOLOGUE AFUA_1G04315)-RELATED"/>
    <property type="match status" value="1"/>
</dbReference>
<dbReference type="AlphaFoldDB" id="A0A9P9L4G1"/>
<gene>
    <name evidence="4" type="ORF">B0J15DRAFT_477987</name>
</gene>
<dbReference type="Gene3D" id="3.20.180.10">
    <property type="entry name" value="PNP-oxidase-like"/>
    <property type="match status" value="1"/>
</dbReference>
<organism evidence="4 5">
    <name type="scientific">Fusarium solani</name>
    <name type="common">Filamentous fungus</name>
    <dbReference type="NCBI Taxonomy" id="169388"/>
    <lineage>
        <taxon>Eukaryota</taxon>
        <taxon>Fungi</taxon>
        <taxon>Dikarya</taxon>
        <taxon>Ascomycota</taxon>
        <taxon>Pezizomycotina</taxon>
        <taxon>Sordariomycetes</taxon>
        <taxon>Hypocreomycetidae</taxon>
        <taxon>Hypocreales</taxon>
        <taxon>Nectriaceae</taxon>
        <taxon>Fusarium</taxon>
        <taxon>Fusarium solani species complex</taxon>
    </lineage>
</organism>
<dbReference type="OrthoDB" id="5553410at2759"/>
<keyword evidence="5" id="KW-1185">Reference proteome</keyword>